<keyword evidence="3" id="KW-1185">Reference proteome</keyword>
<dbReference type="OrthoDB" id="7851400at2"/>
<evidence type="ECO:0000313" key="3">
    <source>
        <dbReference type="Proteomes" id="UP000198634"/>
    </source>
</evidence>
<organism evidence="2 3">
    <name type="scientific">Thalassovita taeanensis</name>
    <dbReference type="NCBI Taxonomy" id="657014"/>
    <lineage>
        <taxon>Bacteria</taxon>
        <taxon>Pseudomonadati</taxon>
        <taxon>Pseudomonadota</taxon>
        <taxon>Alphaproteobacteria</taxon>
        <taxon>Rhodobacterales</taxon>
        <taxon>Roseobacteraceae</taxon>
        <taxon>Thalassovita</taxon>
    </lineage>
</organism>
<name>A0A1H9ED99_9RHOB</name>
<dbReference type="SUPFAM" id="SSF53955">
    <property type="entry name" value="Lysozyme-like"/>
    <property type="match status" value="1"/>
</dbReference>
<dbReference type="AlphaFoldDB" id="A0A1H9ED99"/>
<dbReference type="RefSeq" id="WP_139246405.1">
    <property type="nucleotide sequence ID" value="NZ_FOEP01000005.1"/>
</dbReference>
<dbReference type="EMBL" id="FOEP01000005">
    <property type="protein sequence ID" value="SEQ23726.1"/>
    <property type="molecule type" value="Genomic_DNA"/>
</dbReference>
<protein>
    <submittedName>
        <fullName evidence="2">Uncharacterized protein</fullName>
    </submittedName>
</protein>
<feature type="chain" id="PRO_5009300886" evidence="1">
    <location>
        <begin position="20"/>
        <end position="236"/>
    </location>
</feature>
<dbReference type="Proteomes" id="UP000198634">
    <property type="component" value="Unassembled WGS sequence"/>
</dbReference>
<feature type="signal peptide" evidence="1">
    <location>
        <begin position="1"/>
        <end position="19"/>
    </location>
</feature>
<gene>
    <name evidence="2" type="ORF">SAMN04488092_10510</name>
</gene>
<proteinExistence type="predicted"/>
<reference evidence="2 3" key="1">
    <citation type="submission" date="2016-10" db="EMBL/GenBank/DDBJ databases">
        <authorList>
            <person name="de Groot N.N."/>
        </authorList>
    </citation>
    <scope>NUCLEOTIDE SEQUENCE [LARGE SCALE GENOMIC DNA]</scope>
    <source>
        <strain evidence="2 3">DSM 22007</strain>
    </source>
</reference>
<sequence length="236" mass="25548">MTHSVLKVFSLALSLTAVGAPGASADGASYKGFEYQSNVRFAPASDVGLFSDGARFNLRVIKASSNTRVGKVAALDRSGGRISRLKSLIALAEAGPHGYDAVQYSATRKPGARPTEMTLAEIFTWIKRTPGQNHAIGRYQFIPATLRDLVRRGGIPISARFTPQLQDRLADILLQDAGLHAFQSGRISRTRFMNNLSLIWAGLPTSSGKSAYHGYAGNRATISWATYNQEMAAIFR</sequence>
<evidence type="ECO:0000313" key="2">
    <source>
        <dbReference type="EMBL" id="SEQ23726.1"/>
    </source>
</evidence>
<dbReference type="InterPro" id="IPR023346">
    <property type="entry name" value="Lysozyme-like_dom_sf"/>
</dbReference>
<dbReference type="Gene3D" id="1.10.530.10">
    <property type="match status" value="1"/>
</dbReference>
<dbReference type="STRING" id="657014.SAMN04488092_10510"/>
<evidence type="ECO:0000256" key="1">
    <source>
        <dbReference type="SAM" id="SignalP"/>
    </source>
</evidence>
<accession>A0A1H9ED99</accession>
<keyword evidence="1" id="KW-0732">Signal</keyword>